<evidence type="ECO:0000313" key="3">
    <source>
        <dbReference type="EMBL" id="KAJ3516015.1"/>
    </source>
</evidence>
<dbReference type="GO" id="GO:0004674">
    <property type="term" value="F:protein serine/threonine kinase activity"/>
    <property type="evidence" value="ECO:0007669"/>
    <property type="project" value="TreeGrafter"/>
</dbReference>
<keyword evidence="4" id="KW-1185">Reference proteome</keyword>
<gene>
    <name evidence="3" type="ORF">NLJ89_g1384</name>
</gene>
<feature type="region of interest" description="Disordered" evidence="1">
    <location>
        <begin position="238"/>
        <end position="262"/>
    </location>
</feature>
<dbReference type="InterPro" id="IPR008271">
    <property type="entry name" value="Ser/Thr_kinase_AS"/>
</dbReference>
<dbReference type="GO" id="GO:0005737">
    <property type="term" value="C:cytoplasm"/>
    <property type="evidence" value="ECO:0007669"/>
    <property type="project" value="TreeGrafter"/>
</dbReference>
<dbReference type="Pfam" id="PF00069">
    <property type="entry name" value="Pkinase"/>
    <property type="match status" value="1"/>
</dbReference>
<sequence length="670" mass="76821">MPIRFDTMFRGLLWPDAVRHDRANNVSFILGGSSPLTTVPVATEDLSSTSDMSLESCVGRAELEDIDEVDDEGDYEEDDDNEVDDAYREEDQQADDGAHATDADETQGPCHQEDDDEFEDLWHRAWQGDDSQYASTSHRRQVEHSLTEDDQQLGCHDSRVADDEEKVATQHAPERHQSHCAASPGSSHRRDQYTHPEVEEIDEHLWKTRASEEELAAVFDTSRRSLDDGDDSFIYDEVPQVESQEYYSDSDAEDEAEERERAEELERRFQTLYSRPYENIIPPVHLEPGVREPRESWSAVGRVPTVVLIAGREIQPGNGLSRVVYVRSVGEQINGYGLERGSVWAMKTFRYFAREENPEAYARRELHIRSEIEAYRRIGHTCDYKKPGFEFLMQMEGYLANRYVDAFVFELMYADLRMLLNEGRVGRSDCPRLLAQMATGIATLHSVGIIHRDVKPENVLIDAKGNVKITDFGLSFVTKLQCPIPAGYDFTERDEDNWQRGLVGTREYMAPEMISMSKTILEIDYFSLGCVFFEMLTGRTLFGIIDFELEEWIRAWNSGKSAQLWYLGRKVANIHPRDPAIDLLRGLLCVEPSQRYGIARIIPHAYFITDKGRQRSEFDYLDDAYNRETIYDMIPGNSFLGITTRHSFIPALRKYGGWLNPSGFFLVGHE</sequence>
<proteinExistence type="predicted"/>
<dbReference type="Gene3D" id="1.10.510.10">
    <property type="entry name" value="Transferase(Phosphotransferase) domain 1"/>
    <property type="match status" value="1"/>
</dbReference>
<name>A0A9W8TFB2_9AGAR</name>
<dbReference type="OrthoDB" id="10252171at2759"/>
<comment type="caution">
    <text evidence="3">The sequence shown here is derived from an EMBL/GenBank/DDBJ whole genome shotgun (WGS) entry which is preliminary data.</text>
</comment>
<feature type="region of interest" description="Disordered" evidence="1">
    <location>
        <begin position="46"/>
        <end position="195"/>
    </location>
</feature>
<dbReference type="PROSITE" id="PS50011">
    <property type="entry name" value="PROTEIN_KINASE_DOM"/>
    <property type="match status" value="1"/>
</dbReference>
<evidence type="ECO:0000259" key="2">
    <source>
        <dbReference type="PROSITE" id="PS50011"/>
    </source>
</evidence>
<dbReference type="GO" id="GO:0044773">
    <property type="term" value="P:mitotic DNA damage checkpoint signaling"/>
    <property type="evidence" value="ECO:0007669"/>
    <property type="project" value="TreeGrafter"/>
</dbReference>
<evidence type="ECO:0000256" key="1">
    <source>
        <dbReference type="SAM" id="MobiDB-lite"/>
    </source>
</evidence>
<dbReference type="PANTHER" id="PTHR44167:SF18">
    <property type="entry name" value="PROTEIN KINASE DOMAIN-CONTAINING PROTEIN"/>
    <property type="match status" value="1"/>
</dbReference>
<feature type="compositionally biased region" description="Acidic residues" evidence="1">
    <location>
        <begin position="248"/>
        <end position="257"/>
    </location>
</feature>
<feature type="compositionally biased region" description="Basic and acidic residues" evidence="1">
    <location>
        <begin position="85"/>
        <end position="102"/>
    </location>
</feature>
<dbReference type="EMBL" id="JANKHO010000071">
    <property type="protein sequence ID" value="KAJ3516015.1"/>
    <property type="molecule type" value="Genomic_DNA"/>
</dbReference>
<dbReference type="AlphaFoldDB" id="A0A9W8TFB2"/>
<dbReference type="SMART" id="SM00220">
    <property type="entry name" value="S_TKc"/>
    <property type="match status" value="1"/>
</dbReference>
<dbReference type="InterPro" id="IPR011009">
    <property type="entry name" value="Kinase-like_dom_sf"/>
</dbReference>
<feature type="domain" description="Protein kinase" evidence="2">
    <location>
        <begin position="310"/>
        <end position="607"/>
    </location>
</feature>
<dbReference type="PROSITE" id="PS00108">
    <property type="entry name" value="PROTEIN_KINASE_ST"/>
    <property type="match status" value="1"/>
</dbReference>
<feature type="compositionally biased region" description="Basic and acidic residues" evidence="1">
    <location>
        <begin position="156"/>
        <end position="177"/>
    </location>
</feature>
<dbReference type="InterPro" id="IPR000719">
    <property type="entry name" value="Prot_kinase_dom"/>
</dbReference>
<reference evidence="3" key="1">
    <citation type="submission" date="2022-07" db="EMBL/GenBank/DDBJ databases">
        <title>Genome Sequence of Agrocybe chaxingu.</title>
        <authorList>
            <person name="Buettner E."/>
        </authorList>
    </citation>
    <scope>NUCLEOTIDE SEQUENCE</scope>
    <source>
        <strain evidence="3">MP-N11</strain>
    </source>
</reference>
<dbReference type="GO" id="GO:0005634">
    <property type="term" value="C:nucleus"/>
    <property type="evidence" value="ECO:0007669"/>
    <property type="project" value="TreeGrafter"/>
</dbReference>
<organism evidence="3 4">
    <name type="scientific">Agrocybe chaxingu</name>
    <dbReference type="NCBI Taxonomy" id="84603"/>
    <lineage>
        <taxon>Eukaryota</taxon>
        <taxon>Fungi</taxon>
        <taxon>Dikarya</taxon>
        <taxon>Basidiomycota</taxon>
        <taxon>Agaricomycotina</taxon>
        <taxon>Agaricomycetes</taxon>
        <taxon>Agaricomycetidae</taxon>
        <taxon>Agaricales</taxon>
        <taxon>Agaricineae</taxon>
        <taxon>Strophariaceae</taxon>
        <taxon>Agrocybe</taxon>
    </lineage>
</organism>
<accession>A0A9W8TFB2</accession>
<feature type="compositionally biased region" description="Acidic residues" evidence="1">
    <location>
        <begin position="64"/>
        <end position="84"/>
    </location>
</feature>
<dbReference type="PANTHER" id="PTHR44167">
    <property type="entry name" value="OVARIAN-SPECIFIC SERINE/THREONINE-PROTEIN KINASE LOK-RELATED"/>
    <property type="match status" value="1"/>
</dbReference>
<protein>
    <recommendedName>
        <fullName evidence="2">Protein kinase domain-containing protein</fullName>
    </recommendedName>
</protein>
<evidence type="ECO:0000313" key="4">
    <source>
        <dbReference type="Proteomes" id="UP001148786"/>
    </source>
</evidence>
<dbReference type="SUPFAM" id="SSF56112">
    <property type="entry name" value="Protein kinase-like (PK-like)"/>
    <property type="match status" value="1"/>
</dbReference>
<dbReference type="Proteomes" id="UP001148786">
    <property type="component" value="Unassembled WGS sequence"/>
</dbReference>
<dbReference type="GO" id="GO:0005524">
    <property type="term" value="F:ATP binding"/>
    <property type="evidence" value="ECO:0007669"/>
    <property type="project" value="InterPro"/>
</dbReference>